<evidence type="ECO:0000256" key="2">
    <source>
        <dbReference type="ARBA" id="ARBA00009677"/>
    </source>
</evidence>
<comment type="similarity">
    <text evidence="2 4">Belongs to the flagella basal body rod proteins family.</text>
</comment>
<dbReference type="Proteomes" id="UP001399917">
    <property type="component" value="Unassembled WGS sequence"/>
</dbReference>
<keyword evidence="3 4" id="KW-0975">Bacterial flagellum</keyword>
<evidence type="ECO:0000256" key="3">
    <source>
        <dbReference type="ARBA" id="ARBA00023143"/>
    </source>
</evidence>
<accession>A0ABP7JXY5</accession>
<reference evidence="9" key="1">
    <citation type="journal article" date="2019" name="Int. J. Syst. Evol. Microbiol.">
        <title>The Global Catalogue of Microorganisms (GCM) 10K type strain sequencing project: providing services to taxonomists for standard genome sequencing and annotation.</title>
        <authorList>
            <consortium name="The Broad Institute Genomics Platform"/>
            <consortium name="The Broad Institute Genome Sequencing Center for Infectious Disease"/>
            <person name="Wu L."/>
            <person name="Ma J."/>
        </authorList>
    </citation>
    <scope>NUCLEOTIDE SEQUENCE [LARGE SCALE GENOMIC DNA]</scope>
    <source>
        <strain evidence="9">JCM 17190</strain>
    </source>
</reference>
<dbReference type="PROSITE" id="PS00588">
    <property type="entry name" value="FLAGELLA_BB_ROD"/>
    <property type="match status" value="1"/>
</dbReference>
<dbReference type="PANTHER" id="PTHR30435">
    <property type="entry name" value="FLAGELLAR PROTEIN"/>
    <property type="match status" value="1"/>
</dbReference>
<dbReference type="Pfam" id="PF06429">
    <property type="entry name" value="Flg_bbr_C"/>
    <property type="match status" value="1"/>
</dbReference>
<name>A0ABP7JXY5_9RHOB</name>
<keyword evidence="9" id="KW-1185">Reference proteome</keyword>
<evidence type="ECO:0000313" key="8">
    <source>
        <dbReference type="EMBL" id="GAA3858966.1"/>
    </source>
</evidence>
<evidence type="ECO:0000259" key="5">
    <source>
        <dbReference type="Pfam" id="PF00460"/>
    </source>
</evidence>
<evidence type="ECO:0000259" key="6">
    <source>
        <dbReference type="Pfam" id="PF06429"/>
    </source>
</evidence>
<keyword evidence="8" id="KW-0969">Cilium</keyword>
<keyword evidence="8" id="KW-0282">Flagellum</keyword>
<protein>
    <submittedName>
        <fullName evidence="8">Flagellar hook-basal body complex protein</fullName>
    </submittedName>
</protein>
<dbReference type="InterPro" id="IPR053967">
    <property type="entry name" value="LlgE_F_G-like_D1"/>
</dbReference>
<dbReference type="InterPro" id="IPR019776">
    <property type="entry name" value="Flagellar_basal_body_rod_CS"/>
</dbReference>
<dbReference type="PANTHER" id="PTHR30435:SF19">
    <property type="entry name" value="FLAGELLAR BASAL-BODY ROD PROTEIN FLGG"/>
    <property type="match status" value="1"/>
</dbReference>
<dbReference type="NCBIfam" id="NF009332">
    <property type="entry name" value="PRK12690.1"/>
    <property type="match status" value="1"/>
</dbReference>
<dbReference type="SUPFAM" id="SSF117143">
    <property type="entry name" value="Flagellar hook protein flgE"/>
    <property type="match status" value="1"/>
</dbReference>
<sequence length="238" mass="25319">MDTAGYTALTRLSGLKNEMQAIANNIANVSTTGFRKEGLIFAEHIAALEPDEDSLSMASGEVRHTNDAQGPLTPTGGTFDFAIEGDGFFLIETPDGEALTRAGAFTPNEQGDLVTHDGYRVLDDGGAPIFIPTSAKSIGLASDGTLSADGAPIARVGLYMPTDPNSMSRTNGVRFTSDAGFEPLQEGVILQGYVENSNVNAITEIARMIEVQHAYTLGKNFTDQEDERIRSVISTLGR</sequence>
<dbReference type="Pfam" id="PF00460">
    <property type="entry name" value="Flg_bb_rod"/>
    <property type="match status" value="1"/>
</dbReference>
<organism evidence="8 9">
    <name type="scientific">Celeribacter arenosi</name>
    <dbReference type="NCBI Taxonomy" id="792649"/>
    <lineage>
        <taxon>Bacteria</taxon>
        <taxon>Pseudomonadati</taxon>
        <taxon>Pseudomonadota</taxon>
        <taxon>Alphaproteobacteria</taxon>
        <taxon>Rhodobacterales</taxon>
        <taxon>Roseobacteraceae</taxon>
        <taxon>Celeribacter</taxon>
    </lineage>
</organism>
<evidence type="ECO:0000256" key="4">
    <source>
        <dbReference type="RuleBase" id="RU362116"/>
    </source>
</evidence>
<dbReference type="RefSeq" id="WP_344843589.1">
    <property type="nucleotide sequence ID" value="NZ_BAABDF010000003.1"/>
</dbReference>
<proteinExistence type="inferred from homology"/>
<evidence type="ECO:0000256" key="1">
    <source>
        <dbReference type="ARBA" id="ARBA00004117"/>
    </source>
</evidence>
<feature type="domain" description="Flagellar basal-body/hook protein C-terminal" evidence="6">
    <location>
        <begin position="191"/>
        <end position="229"/>
    </location>
</feature>
<dbReference type="EMBL" id="BAABDF010000003">
    <property type="protein sequence ID" value="GAA3858966.1"/>
    <property type="molecule type" value="Genomic_DNA"/>
</dbReference>
<comment type="caution">
    <text evidence="8">The sequence shown here is derived from an EMBL/GenBank/DDBJ whole genome shotgun (WGS) entry which is preliminary data.</text>
</comment>
<evidence type="ECO:0000313" key="9">
    <source>
        <dbReference type="Proteomes" id="UP001399917"/>
    </source>
</evidence>
<dbReference type="NCBIfam" id="TIGR03506">
    <property type="entry name" value="FlgEFG_subfam"/>
    <property type="match status" value="1"/>
</dbReference>
<feature type="domain" description="Flagellar hook protein FlgE/F/G-like D1" evidence="7">
    <location>
        <begin position="82"/>
        <end position="148"/>
    </location>
</feature>
<feature type="domain" description="Flagellar basal body rod protein N-terminal" evidence="5">
    <location>
        <begin position="6"/>
        <end position="35"/>
    </location>
</feature>
<comment type="subcellular location">
    <subcellularLocation>
        <location evidence="1 4">Bacterial flagellum basal body</location>
    </subcellularLocation>
</comment>
<keyword evidence="8" id="KW-0966">Cell projection</keyword>
<dbReference type="InterPro" id="IPR037925">
    <property type="entry name" value="FlgE/F/G-like"/>
</dbReference>
<dbReference type="Pfam" id="PF22692">
    <property type="entry name" value="LlgE_F_G_D1"/>
    <property type="match status" value="1"/>
</dbReference>
<evidence type="ECO:0000259" key="7">
    <source>
        <dbReference type="Pfam" id="PF22692"/>
    </source>
</evidence>
<gene>
    <name evidence="8" type="ORF">GCM10022404_07220</name>
</gene>
<dbReference type="InterPro" id="IPR001444">
    <property type="entry name" value="Flag_bb_rod_N"/>
</dbReference>
<dbReference type="InterPro" id="IPR020013">
    <property type="entry name" value="Flagellar_FlgE/F/G"/>
</dbReference>
<dbReference type="InterPro" id="IPR010930">
    <property type="entry name" value="Flg_bb/hook_C_dom"/>
</dbReference>